<protein>
    <submittedName>
        <fullName evidence="3">Uncharacterized protein</fullName>
    </submittedName>
</protein>
<name>A0A518HAV8_9BACT</name>
<reference evidence="3 4" key="1">
    <citation type="submission" date="2019-02" db="EMBL/GenBank/DDBJ databases">
        <title>Deep-cultivation of Planctomycetes and their phenomic and genomic characterization uncovers novel biology.</title>
        <authorList>
            <person name="Wiegand S."/>
            <person name="Jogler M."/>
            <person name="Boedeker C."/>
            <person name="Pinto D."/>
            <person name="Vollmers J."/>
            <person name="Rivas-Marin E."/>
            <person name="Kohn T."/>
            <person name="Peeters S.H."/>
            <person name="Heuer A."/>
            <person name="Rast P."/>
            <person name="Oberbeckmann S."/>
            <person name="Bunk B."/>
            <person name="Jeske O."/>
            <person name="Meyerdierks A."/>
            <person name="Storesund J.E."/>
            <person name="Kallscheuer N."/>
            <person name="Luecker S."/>
            <person name="Lage O.M."/>
            <person name="Pohl T."/>
            <person name="Merkel B.J."/>
            <person name="Hornburger P."/>
            <person name="Mueller R.-W."/>
            <person name="Bruemmer F."/>
            <person name="Labrenz M."/>
            <person name="Spormann A.M."/>
            <person name="Op den Camp H."/>
            <person name="Overmann J."/>
            <person name="Amann R."/>
            <person name="Jetten M.S.M."/>
            <person name="Mascher T."/>
            <person name="Medema M.H."/>
            <person name="Devos D.P."/>
            <person name="Kaster A.-K."/>
            <person name="Ovreas L."/>
            <person name="Rohde M."/>
            <person name="Galperin M.Y."/>
            <person name="Jogler C."/>
        </authorList>
    </citation>
    <scope>NUCLEOTIDE SEQUENCE [LARGE SCALE GENOMIC DNA]</scope>
    <source>
        <strain evidence="3 4">ElP</strain>
    </source>
</reference>
<feature type="compositionally biased region" description="Polar residues" evidence="1">
    <location>
        <begin position="242"/>
        <end position="258"/>
    </location>
</feature>
<evidence type="ECO:0000313" key="3">
    <source>
        <dbReference type="EMBL" id="QDV37990.1"/>
    </source>
</evidence>
<feature type="transmembrane region" description="Helical" evidence="2">
    <location>
        <begin position="15"/>
        <end position="37"/>
    </location>
</feature>
<feature type="transmembrane region" description="Helical" evidence="2">
    <location>
        <begin position="68"/>
        <end position="89"/>
    </location>
</feature>
<proteinExistence type="predicted"/>
<evidence type="ECO:0000256" key="2">
    <source>
        <dbReference type="SAM" id="Phobius"/>
    </source>
</evidence>
<organism evidence="3 4">
    <name type="scientific">Tautonia plasticadhaerens</name>
    <dbReference type="NCBI Taxonomy" id="2527974"/>
    <lineage>
        <taxon>Bacteria</taxon>
        <taxon>Pseudomonadati</taxon>
        <taxon>Planctomycetota</taxon>
        <taxon>Planctomycetia</taxon>
        <taxon>Isosphaerales</taxon>
        <taxon>Isosphaeraceae</taxon>
        <taxon>Tautonia</taxon>
    </lineage>
</organism>
<dbReference type="EMBL" id="CP036426">
    <property type="protein sequence ID" value="QDV37990.1"/>
    <property type="molecule type" value="Genomic_DNA"/>
</dbReference>
<dbReference type="AlphaFoldDB" id="A0A518HAV8"/>
<keyword evidence="2" id="KW-0472">Membrane</keyword>
<sequence>MPGDPDGDRPRRGPVALELMLASGAAAVSVAWFRAWADTPPRFSEYVGFLPRAGPHARVLRPAFSFRWVSIVLLVPPTLALLCSLVHPPRPTRAESLHRPGVLAALIVSAVLLVQSAMAVALGLLSGETPWWYVESRAFFGIGAEGLAVAIGWGLLALCRRWRPSPSWRDRAGRLLGWAWIASWLSSVVLVAYPRLAPSPTPSPVVEWAESGAIVSGGPDQPHPRGGRLQGPPEPAPEDTRSVSSPSATAPDENQATP</sequence>
<gene>
    <name evidence="3" type="ORF">ElP_59370</name>
</gene>
<feature type="transmembrane region" description="Helical" evidence="2">
    <location>
        <begin position="175"/>
        <end position="193"/>
    </location>
</feature>
<evidence type="ECO:0000256" key="1">
    <source>
        <dbReference type="SAM" id="MobiDB-lite"/>
    </source>
</evidence>
<keyword evidence="2" id="KW-1133">Transmembrane helix</keyword>
<dbReference type="KEGG" id="tpla:ElP_59370"/>
<keyword evidence="2" id="KW-0812">Transmembrane</keyword>
<feature type="transmembrane region" description="Helical" evidence="2">
    <location>
        <begin position="101"/>
        <end position="126"/>
    </location>
</feature>
<dbReference type="Proteomes" id="UP000317835">
    <property type="component" value="Chromosome"/>
</dbReference>
<dbReference type="RefSeq" id="WP_197446464.1">
    <property type="nucleotide sequence ID" value="NZ_CP036426.1"/>
</dbReference>
<keyword evidence="4" id="KW-1185">Reference proteome</keyword>
<accession>A0A518HAV8</accession>
<feature type="region of interest" description="Disordered" evidence="1">
    <location>
        <begin position="210"/>
        <end position="258"/>
    </location>
</feature>
<feature type="transmembrane region" description="Helical" evidence="2">
    <location>
        <begin position="138"/>
        <end position="159"/>
    </location>
</feature>
<evidence type="ECO:0000313" key="4">
    <source>
        <dbReference type="Proteomes" id="UP000317835"/>
    </source>
</evidence>